<keyword evidence="1" id="KW-0645">Protease</keyword>
<keyword evidence="6" id="KW-1185">Reference proteome</keyword>
<evidence type="ECO:0000259" key="4">
    <source>
        <dbReference type="Pfam" id="PF03543"/>
    </source>
</evidence>
<evidence type="ECO:0000256" key="3">
    <source>
        <dbReference type="ARBA" id="ARBA00022807"/>
    </source>
</evidence>
<gene>
    <name evidence="5" type="ORF">GXW71_24475</name>
</gene>
<dbReference type="RefSeq" id="WP_211855315.1">
    <property type="nucleotide sequence ID" value="NZ_JAAGBB010000036.1"/>
</dbReference>
<accession>A0ABS5F4P8</accession>
<evidence type="ECO:0000313" key="6">
    <source>
        <dbReference type="Proteomes" id="UP001196870"/>
    </source>
</evidence>
<dbReference type="InterPro" id="IPR038765">
    <property type="entry name" value="Papain-like_cys_pep_sf"/>
</dbReference>
<dbReference type="EMBL" id="JAAGBB010000036">
    <property type="protein sequence ID" value="MBR0667535.1"/>
    <property type="molecule type" value="Genomic_DNA"/>
</dbReference>
<comment type="caution">
    <text evidence="5">The sequence shown here is derived from an EMBL/GenBank/DDBJ whole genome shotgun (WGS) entry which is preliminary data.</text>
</comment>
<sequence>MTTPLQNLFLPDARRNGQVVAEFAQAETVPFKTVALNKNGYCAGLTLHWLSLRLTNQPWPKDQASADGVALAVKASDTYGKYVAGNEKAMGESNVFATIGRGIMGDKLGVQSNNLMQIRGALNATAPAFNLILDPGMEAMTWSDQRGEDFAHEVAVRGYGLYYLSIAIPSGGSHAVAIHVLSSAFTSGVDFFDPNIGHLHYKNSTEFRWSFARLLSCYRQADNLDFVRGYALRMTRKAF</sequence>
<reference evidence="6" key="1">
    <citation type="journal article" date="2021" name="Syst. Appl. Microbiol.">
        <title>Roseomonas hellenica sp. nov., isolated from roots of wild-growing Alkanna tinctoria.</title>
        <authorList>
            <person name="Rat A."/>
            <person name="Naranjo H.D."/>
            <person name="Lebbe L."/>
            <person name="Cnockaert M."/>
            <person name="Krigas N."/>
            <person name="Grigoriadou K."/>
            <person name="Maloupa E."/>
            <person name="Willems A."/>
        </authorList>
    </citation>
    <scope>NUCLEOTIDE SEQUENCE [LARGE SCALE GENOMIC DNA]</scope>
    <source>
        <strain evidence="6">LMG 31523</strain>
    </source>
</reference>
<dbReference type="SUPFAM" id="SSF54001">
    <property type="entry name" value="Cysteine proteinases"/>
    <property type="match status" value="1"/>
</dbReference>
<evidence type="ECO:0000256" key="2">
    <source>
        <dbReference type="ARBA" id="ARBA00022801"/>
    </source>
</evidence>
<protein>
    <recommendedName>
        <fullName evidence="4">Peptidase C58 YopT-type domain-containing protein</fullName>
    </recommendedName>
</protein>
<evidence type="ECO:0000313" key="5">
    <source>
        <dbReference type="EMBL" id="MBR0667535.1"/>
    </source>
</evidence>
<keyword evidence="2" id="KW-0378">Hydrolase</keyword>
<dbReference type="Pfam" id="PF03543">
    <property type="entry name" value="Peptidase_C58"/>
    <property type="match status" value="1"/>
</dbReference>
<dbReference type="Gene3D" id="3.90.70.20">
    <property type="match status" value="1"/>
</dbReference>
<proteinExistence type="predicted"/>
<evidence type="ECO:0000256" key="1">
    <source>
        <dbReference type="ARBA" id="ARBA00022670"/>
    </source>
</evidence>
<feature type="domain" description="Peptidase C58 YopT-type" evidence="4">
    <location>
        <begin position="141"/>
        <end position="217"/>
    </location>
</feature>
<dbReference type="Proteomes" id="UP001196870">
    <property type="component" value="Unassembled WGS sequence"/>
</dbReference>
<name>A0ABS5F4P8_9PROT</name>
<dbReference type="InterPro" id="IPR006473">
    <property type="entry name" value="Peptidase_C58_Yopt"/>
</dbReference>
<organism evidence="5 6">
    <name type="scientific">Plastoroseomonas hellenica</name>
    <dbReference type="NCBI Taxonomy" id="2687306"/>
    <lineage>
        <taxon>Bacteria</taxon>
        <taxon>Pseudomonadati</taxon>
        <taxon>Pseudomonadota</taxon>
        <taxon>Alphaproteobacteria</taxon>
        <taxon>Acetobacterales</taxon>
        <taxon>Acetobacteraceae</taxon>
        <taxon>Plastoroseomonas</taxon>
    </lineage>
</organism>
<keyword evidence="3" id="KW-0788">Thiol protease</keyword>